<keyword evidence="6" id="KW-1185">Reference proteome</keyword>
<dbReference type="SMART" id="SM01137">
    <property type="entry name" value="DMAP_binding"/>
    <property type="match status" value="1"/>
</dbReference>
<sequence length="597" mass="67475">MTESIVRLPLDVQHKLQELELELAEGDITQKGFEKKRIKLLEPYRKQKQKTDDGRLSKTRFCPYLKSIIWILVCTSKGESPVIATSNHKHAKSRIQCRRQKHEGYNRYHSDVRQEAVKQALEQYGSKPISSSKRISNTQQIAADLSSDDESLTYTTDDHQSPFQQLKKIEQQPQLPELETLIKNIPAPSLPPPIMSSFLSDFIHRSQEPSLSSVQPDLTRSAGARYRDSNSDYINNNYQHYVMYGERTTTATQQINQNTNVYERKPSTRVSSKILALVNTLKRPKRKQLHEFFEDNEEELAMPPIDPLSPKPEGGISVPSCGEQLVVSSQWPKNFIQAINQHGINQGRNNFIVVLDEQGKAANTLTFIKLMTRSHKIAFNLLNKVHCQGSGSTSRENLLKSGDRVALVYSNNDPINFICAFYGCIIAGIVPLPVDVPLSRRDWLSQRIGILLGQLGVKVALTSESCYRQLPKTNLNSMSTTHSSTPTNTTINGHHGDILSFKGWPPIVWFVTEHLQRLPKDWTPPLSVQELQNQNIPAYIEYSSLKDGSVVGVTVTHEQLLIHSQTLINACKYTSSDICLCCVDFKREVGLWHSVHA</sequence>
<dbReference type="Gene3D" id="3.40.50.12780">
    <property type="entry name" value="N-terminal domain of ligase-like"/>
    <property type="match status" value="1"/>
</dbReference>
<feature type="domain" description="DMAP1-binding" evidence="1">
    <location>
        <begin position="4"/>
        <end position="137"/>
    </location>
</feature>
<comment type="caution">
    <text evidence="3">The sequence shown here is derived from an EMBL/GenBank/DDBJ whole genome shotgun (WGS) entry which is preliminary data.</text>
</comment>
<dbReference type="PANTHER" id="PTHR22754:SF32">
    <property type="entry name" value="DISCO-INTERACTING PROTEIN 2"/>
    <property type="match status" value="1"/>
</dbReference>
<dbReference type="EMBL" id="CAJNOQ010008717">
    <property type="protein sequence ID" value="CAF1204690.1"/>
    <property type="molecule type" value="Genomic_DNA"/>
</dbReference>
<dbReference type="AlphaFoldDB" id="A0A814WQ08"/>
<protein>
    <recommendedName>
        <fullName evidence="1">DMAP1-binding domain-containing protein</fullName>
    </recommendedName>
</protein>
<dbReference type="Proteomes" id="UP000681722">
    <property type="component" value="Unassembled WGS sequence"/>
</dbReference>
<gene>
    <name evidence="3" type="ORF">GPM918_LOCUS23902</name>
    <name evidence="2" type="ORF">OVA965_LOCUS15017</name>
    <name evidence="5" type="ORF">SRO942_LOCUS23902</name>
    <name evidence="4" type="ORF">TMI583_LOCUS15023</name>
</gene>
<accession>A0A814WQ08</accession>
<dbReference type="SUPFAM" id="SSF56801">
    <property type="entry name" value="Acetyl-CoA synthetase-like"/>
    <property type="match status" value="1"/>
</dbReference>
<dbReference type="InterPro" id="IPR042099">
    <property type="entry name" value="ANL_N_sf"/>
</dbReference>
<dbReference type="Proteomes" id="UP000677228">
    <property type="component" value="Unassembled WGS sequence"/>
</dbReference>
<proteinExistence type="predicted"/>
<dbReference type="Proteomes" id="UP000682733">
    <property type="component" value="Unassembled WGS sequence"/>
</dbReference>
<name>A0A814WQ08_9BILA</name>
<dbReference type="EMBL" id="CAJOBC010008719">
    <property type="protein sequence ID" value="CAF3969044.1"/>
    <property type="molecule type" value="Genomic_DNA"/>
</dbReference>
<evidence type="ECO:0000313" key="5">
    <source>
        <dbReference type="EMBL" id="CAF3969044.1"/>
    </source>
</evidence>
<evidence type="ECO:0000313" key="6">
    <source>
        <dbReference type="Proteomes" id="UP000663829"/>
    </source>
</evidence>
<dbReference type="PANTHER" id="PTHR22754">
    <property type="entry name" value="DISCO-INTERACTING PROTEIN 2 DIP2 -RELATED"/>
    <property type="match status" value="1"/>
</dbReference>
<dbReference type="EMBL" id="CAJNOK010006659">
    <property type="protein sequence ID" value="CAF1010547.1"/>
    <property type="molecule type" value="Genomic_DNA"/>
</dbReference>
<evidence type="ECO:0000313" key="2">
    <source>
        <dbReference type="EMBL" id="CAF1010547.1"/>
    </source>
</evidence>
<dbReference type="InterPro" id="IPR010506">
    <property type="entry name" value="DMAP1-bd"/>
</dbReference>
<dbReference type="Proteomes" id="UP000663829">
    <property type="component" value="Unassembled WGS sequence"/>
</dbReference>
<evidence type="ECO:0000313" key="4">
    <source>
        <dbReference type="EMBL" id="CAF3779361.1"/>
    </source>
</evidence>
<organism evidence="3 6">
    <name type="scientific">Didymodactylos carnosus</name>
    <dbReference type="NCBI Taxonomy" id="1234261"/>
    <lineage>
        <taxon>Eukaryota</taxon>
        <taxon>Metazoa</taxon>
        <taxon>Spiralia</taxon>
        <taxon>Gnathifera</taxon>
        <taxon>Rotifera</taxon>
        <taxon>Eurotatoria</taxon>
        <taxon>Bdelloidea</taxon>
        <taxon>Philodinida</taxon>
        <taxon>Philodinidae</taxon>
        <taxon>Didymodactylos</taxon>
    </lineage>
</organism>
<reference evidence="3" key="1">
    <citation type="submission" date="2021-02" db="EMBL/GenBank/DDBJ databases">
        <authorList>
            <person name="Nowell W R."/>
        </authorList>
    </citation>
    <scope>NUCLEOTIDE SEQUENCE</scope>
</reference>
<dbReference type="Pfam" id="PF06464">
    <property type="entry name" value="DMAP_binding"/>
    <property type="match status" value="1"/>
</dbReference>
<evidence type="ECO:0000259" key="1">
    <source>
        <dbReference type="PROSITE" id="PS51912"/>
    </source>
</evidence>
<dbReference type="EMBL" id="CAJOBA010006668">
    <property type="protein sequence ID" value="CAF3779361.1"/>
    <property type="molecule type" value="Genomic_DNA"/>
</dbReference>
<feature type="non-terminal residue" evidence="3">
    <location>
        <position position="1"/>
    </location>
</feature>
<dbReference type="PROSITE" id="PS51912">
    <property type="entry name" value="DMAP1_BIND"/>
    <property type="match status" value="1"/>
</dbReference>
<evidence type="ECO:0000313" key="3">
    <source>
        <dbReference type="EMBL" id="CAF1204690.1"/>
    </source>
</evidence>
<dbReference type="OrthoDB" id="263283at2759"/>